<evidence type="ECO:0000259" key="1">
    <source>
        <dbReference type="Pfam" id="PF03235"/>
    </source>
</evidence>
<dbReference type="Proteomes" id="UP000239151">
    <property type="component" value="Unassembled WGS sequence"/>
</dbReference>
<dbReference type="EMBL" id="NXGI01000056">
    <property type="protein sequence ID" value="PRM94202.1"/>
    <property type="molecule type" value="Genomic_DNA"/>
</dbReference>
<sequence length="704" mass="84767">MRFKMQNNKYTFWKLLDENSIEIPIIQRDYAQGRVDENKIRDKFLDVLYNKIENIHETVNLDFVYGRIIDNKLIPLDGQQRLTTLFLLHWYLATKENKFDEASEKLQKFTYETRVSSREFCKALTTNQIDLLDIDSFVDEDNKKLSKLIEDKNWFFKSWKKDPTIKSMLNMIDSIHEKFKNTEDNNLFDKLICDEDNKKAITFDFLPLNDFNLTDELYIKMNARGKPLTEFENFKSNLVELFEPQTASKLDNEWTDLFWSFKGDKPNDDGYYYIDDKFLNFFNNFIINLGLTSDKLNEKKDLKDIYIIDIFKNILNGEENSKNLKDLINTLDILNDLTKKKITIPYFRSFIEKNDISYWDRAKFYSLTMYIIRNQDNIDFESTKYKNWERITKNIIDNYNIDKIEKFQATLKLINKMSNYIDSLYEFVASEEFLNFDYVGSHRNLEFQQKEEQLKAKLIVDNADWEKVIYDSELETRDTYLDGHIGFLIEMAGKEIEKFKQYFERFRKIFVEDKDNLFQRGLLTKGDYLLGNIGDKRTFCSYEKNQRAKDDNWKQIFHFKPGILENLLEDDRDLEVIIDEFNDINDWRYGFIKYPEVLKYCTKYLIIMNSNIDILLLSSVNRNSTHAEYYTYWLKFELEKESGKELEYKSSSSTEDYKYLEIDENQKVIFKDGKWYLNEVEDEHEISRPKIENKEIKYEFIKNK</sequence>
<evidence type="ECO:0000313" key="3">
    <source>
        <dbReference type="Proteomes" id="UP000239151"/>
    </source>
</evidence>
<name>A0A2S9T5T9_9BACT</name>
<protein>
    <recommendedName>
        <fullName evidence="1">GmrSD restriction endonucleases N-terminal domain-containing protein</fullName>
    </recommendedName>
</protein>
<accession>A0A2S9T5T9</accession>
<feature type="domain" description="GmrSD restriction endonucleases N-terminal" evidence="1">
    <location>
        <begin position="14"/>
        <end position="238"/>
    </location>
</feature>
<comment type="caution">
    <text evidence="2">The sequence shown here is derived from an EMBL/GenBank/DDBJ whole genome shotgun (WGS) entry which is preliminary data.</text>
</comment>
<evidence type="ECO:0000313" key="2">
    <source>
        <dbReference type="EMBL" id="PRM94202.1"/>
    </source>
</evidence>
<dbReference type="AlphaFoldDB" id="A0A2S9T5T9"/>
<dbReference type="Pfam" id="PF03235">
    <property type="entry name" value="GmrSD_N"/>
    <property type="match status" value="1"/>
</dbReference>
<organism evidence="2 3">
    <name type="scientific">Aliarcobacter cryaerophilus</name>
    <dbReference type="NCBI Taxonomy" id="28198"/>
    <lineage>
        <taxon>Bacteria</taxon>
        <taxon>Pseudomonadati</taxon>
        <taxon>Campylobacterota</taxon>
        <taxon>Epsilonproteobacteria</taxon>
        <taxon>Campylobacterales</taxon>
        <taxon>Arcobacteraceae</taxon>
        <taxon>Aliarcobacter</taxon>
    </lineage>
</organism>
<proteinExistence type="predicted"/>
<dbReference type="InterPro" id="IPR004919">
    <property type="entry name" value="GmrSD_N"/>
</dbReference>
<reference evidence="2 3" key="1">
    <citation type="submission" date="2017-09" db="EMBL/GenBank/DDBJ databases">
        <title>Reassesment of A. cryaerophilus.</title>
        <authorList>
            <person name="Perez-Cataluna A."/>
            <person name="Collado L."/>
            <person name="Salgado O."/>
            <person name="Lefinanco V."/>
            <person name="Figueras M.J."/>
        </authorList>
    </citation>
    <scope>NUCLEOTIDE SEQUENCE [LARGE SCALE GENOMIC DNA]</scope>
    <source>
        <strain evidence="2 3">LMG 9065</strain>
    </source>
</reference>
<gene>
    <name evidence="2" type="ORF">CJ670_10675</name>
</gene>